<dbReference type="Pfam" id="PF00652">
    <property type="entry name" value="Ricin_B_lectin"/>
    <property type="match status" value="1"/>
</dbReference>
<dbReference type="SUPFAM" id="SSF50370">
    <property type="entry name" value="Ricin B-like lectins"/>
    <property type="match status" value="1"/>
</dbReference>
<dbReference type="AlphaFoldDB" id="A0A8K0JPP1"/>
<evidence type="ECO:0000259" key="1">
    <source>
        <dbReference type="SMART" id="SM00458"/>
    </source>
</evidence>
<dbReference type="EMBL" id="JABELV010000025">
    <property type="protein sequence ID" value="KAG7562822.1"/>
    <property type="molecule type" value="Genomic_DNA"/>
</dbReference>
<accession>A0A8K0JPP1</accession>
<proteinExistence type="predicted"/>
<dbReference type="SMART" id="SM00458">
    <property type="entry name" value="RICIN"/>
    <property type="match status" value="1"/>
</dbReference>
<dbReference type="PROSITE" id="PS50231">
    <property type="entry name" value="RICIN_B_LECTIN"/>
    <property type="match status" value="1"/>
</dbReference>
<dbReference type="Gene3D" id="2.80.10.50">
    <property type="match status" value="1"/>
</dbReference>
<protein>
    <recommendedName>
        <fullName evidence="1">Ricin B lectin domain-containing protein</fullName>
    </recommendedName>
</protein>
<dbReference type="CDD" id="cd00161">
    <property type="entry name" value="beta-trefoil_Ricin-like"/>
    <property type="match status" value="1"/>
</dbReference>
<name>A0A8K0JPP1_9TREE</name>
<evidence type="ECO:0000313" key="2">
    <source>
        <dbReference type="EMBL" id="KAG7562822.1"/>
    </source>
</evidence>
<comment type="caution">
    <text evidence="2">The sequence shown here is derived from an EMBL/GenBank/DDBJ whole genome shotgun (WGS) entry which is preliminary data.</text>
</comment>
<reference evidence="2" key="1">
    <citation type="submission" date="2020-04" db="EMBL/GenBank/DDBJ databases">
        <title>Analysis of mating type loci in Filobasidium floriforme.</title>
        <authorList>
            <person name="Nowrousian M."/>
        </authorList>
    </citation>
    <scope>NUCLEOTIDE SEQUENCE</scope>
    <source>
        <strain evidence="2">CBS 6242</strain>
    </source>
</reference>
<feature type="domain" description="Ricin B lectin" evidence="1">
    <location>
        <begin position="18"/>
        <end position="168"/>
    </location>
</feature>
<dbReference type="InterPro" id="IPR035992">
    <property type="entry name" value="Ricin_B-like_lectins"/>
</dbReference>
<keyword evidence="3" id="KW-1185">Reference proteome</keyword>
<dbReference type="InterPro" id="IPR000772">
    <property type="entry name" value="Ricin_B_lectin"/>
</dbReference>
<evidence type="ECO:0000313" key="3">
    <source>
        <dbReference type="Proteomes" id="UP000812966"/>
    </source>
</evidence>
<dbReference type="Proteomes" id="UP000812966">
    <property type="component" value="Unassembled WGS sequence"/>
</dbReference>
<organism evidence="2 3">
    <name type="scientific">Filobasidium floriforme</name>
    <dbReference type="NCBI Taxonomy" id="5210"/>
    <lineage>
        <taxon>Eukaryota</taxon>
        <taxon>Fungi</taxon>
        <taxon>Dikarya</taxon>
        <taxon>Basidiomycota</taxon>
        <taxon>Agaricomycotina</taxon>
        <taxon>Tremellomycetes</taxon>
        <taxon>Filobasidiales</taxon>
        <taxon>Filobasidiaceae</taxon>
        <taxon>Filobasidium</taxon>
    </lineage>
</organism>
<gene>
    <name evidence="2" type="ORF">FFLO_01777</name>
</gene>
<sequence>MPLFERDGEGQETCDIIEYQGHISLWDGTQPVCLTVAGENVENGSLVSVAPCEEKDGAAIQNQNWLIARGESQLLRLDGTEYCLHAGDTPANGNKVTMQRCSEIGQSPGAWFWYTELGDDHIAVTGDNQCLNRKDAIEGDENDRYQGNHPVQTWKCSGSDPNQLWITE</sequence>